<dbReference type="RefSeq" id="WP_124211143.1">
    <property type="nucleotide sequence ID" value="NZ_CP016615.1"/>
</dbReference>
<dbReference type="Proteomes" id="UP000281691">
    <property type="component" value="Unassembled WGS sequence"/>
</dbReference>
<dbReference type="SUPFAM" id="SSF52091">
    <property type="entry name" value="SpoIIaa-like"/>
    <property type="match status" value="1"/>
</dbReference>
<reference evidence="2 3" key="1">
    <citation type="submission" date="2018-11" db="EMBL/GenBank/DDBJ databases">
        <title>Genomic Encyclopedia of Type Strains, Phase IV (KMG-IV): sequencing the most valuable type-strain genomes for metagenomic binning, comparative biology and taxonomic classification.</title>
        <authorList>
            <person name="Goeker M."/>
        </authorList>
    </citation>
    <scope>NUCLEOTIDE SEQUENCE [LARGE SCALE GENOMIC DNA]</scope>
    <source>
        <strain evidence="2 3">DSM 27238</strain>
    </source>
</reference>
<dbReference type="AlphaFoldDB" id="A0A3N4VXJ9"/>
<dbReference type="CDD" id="cd07043">
    <property type="entry name" value="STAS_anti-anti-sigma_factors"/>
    <property type="match status" value="1"/>
</dbReference>
<protein>
    <submittedName>
        <fullName evidence="2">Phospholipid transport system transporter-binding protein</fullName>
    </submittedName>
</protein>
<comment type="caution">
    <text evidence="2">The sequence shown here is derived from an EMBL/GenBank/DDBJ whole genome shotgun (WGS) entry which is preliminary data.</text>
</comment>
<evidence type="ECO:0000259" key="1">
    <source>
        <dbReference type="PROSITE" id="PS50801"/>
    </source>
</evidence>
<dbReference type="EMBL" id="RKQP01000002">
    <property type="protein sequence ID" value="RPE83771.1"/>
    <property type="molecule type" value="Genomic_DNA"/>
</dbReference>
<name>A0A3N4VXJ9_9PAST</name>
<gene>
    <name evidence="2" type="ORF">EDC46_0974</name>
</gene>
<proteinExistence type="predicted"/>
<evidence type="ECO:0000313" key="2">
    <source>
        <dbReference type="EMBL" id="RPE83771.1"/>
    </source>
</evidence>
<dbReference type="PROSITE" id="PS50801">
    <property type="entry name" value="STAS"/>
    <property type="match status" value="1"/>
</dbReference>
<dbReference type="PANTHER" id="PTHR35849:SF1">
    <property type="entry name" value="INTERMEMBRANE PHOSPHOLIPID TRANSPORT SYSTEM BINDING PROTEIN MLAB"/>
    <property type="match status" value="1"/>
</dbReference>
<accession>A0A3N4VXJ9</accession>
<organism evidence="2 3">
    <name type="scientific">Vespertiliibacter pulmonis</name>
    <dbReference type="NCBI Taxonomy" id="1443036"/>
    <lineage>
        <taxon>Bacteria</taxon>
        <taxon>Pseudomonadati</taxon>
        <taxon>Pseudomonadota</taxon>
        <taxon>Gammaproteobacteria</taxon>
        <taxon>Pasteurellales</taxon>
        <taxon>Pasteurellaceae</taxon>
        <taxon>Vespertiliibacter</taxon>
    </lineage>
</organism>
<dbReference type="OrthoDB" id="5687860at2"/>
<dbReference type="InterPro" id="IPR052746">
    <property type="entry name" value="MlaB_ABC_Transporter"/>
</dbReference>
<evidence type="ECO:0000313" key="3">
    <source>
        <dbReference type="Proteomes" id="UP000281691"/>
    </source>
</evidence>
<sequence length="116" mass="13558">MQTPIPLQWHIQQNGESVIIHLNGDLTRNTLLPLWKQRTLLLSPKPNQQIYWDLHALHRIDSAGFALLIEILNHYQKQNTNCIIHIPDTIKNLAELFDLKEWLTPFYIARTLNNGT</sequence>
<dbReference type="PANTHER" id="PTHR35849">
    <property type="entry name" value="BLR2341 PROTEIN"/>
    <property type="match status" value="1"/>
</dbReference>
<dbReference type="Pfam" id="PF01740">
    <property type="entry name" value="STAS"/>
    <property type="match status" value="1"/>
</dbReference>
<keyword evidence="3" id="KW-1185">Reference proteome</keyword>
<dbReference type="Gene3D" id="3.30.750.24">
    <property type="entry name" value="STAS domain"/>
    <property type="match status" value="1"/>
</dbReference>
<feature type="domain" description="STAS" evidence="1">
    <location>
        <begin position="7"/>
        <end position="116"/>
    </location>
</feature>
<dbReference type="InterPro" id="IPR036513">
    <property type="entry name" value="STAS_dom_sf"/>
</dbReference>
<dbReference type="InterPro" id="IPR002645">
    <property type="entry name" value="STAS_dom"/>
</dbReference>